<dbReference type="Pfam" id="PF00395">
    <property type="entry name" value="SLH"/>
    <property type="match status" value="2"/>
</dbReference>
<proteinExistence type="predicted"/>
<evidence type="ECO:0000313" key="3">
    <source>
        <dbReference type="Proteomes" id="UP001387447"/>
    </source>
</evidence>
<gene>
    <name evidence="2" type="ORF">AAEJ74_24720</name>
</gene>
<comment type="caution">
    <text evidence="2">The sequence shown here is derived from an EMBL/GenBank/DDBJ whole genome shotgun (WGS) entry which is preliminary data.</text>
</comment>
<evidence type="ECO:0000313" key="2">
    <source>
        <dbReference type="EMBL" id="MEK9514744.1"/>
    </source>
</evidence>
<dbReference type="RefSeq" id="WP_006624896.1">
    <property type="nucleotide sequence ID" value="NZ_JBBWYZ010000026.1"/>
</dbReference>
<name>A0ABU9ES04_LIMFS</name>
<evidence type="ECO:0000259" key="1">
    <source>
        <dbReference type="PROSITE" id="PS51272"/>
    </source>
</evidence>
<organism evidence="2 3">
    <name type="scientific">Limnospira fusiformis PMC 851.14</name>
    <dbReference type="NCBI Taxonomy" id="2219512"/>
    <lineage>
        <taxon>Bacteria</taxon>
        <taxon>Bacillati</taxon>
        <taxon>Cyanobacteriota</taxon>
        <taxon>Cyanophyceae</taxon>
        <taxon>Oscillatoriophycideae</taxon>
        <taxon>Oscillatoriales</taxon>
        <taxon>Sirenicapillariaceae</taxon>
        <taxon>Limnospira</taxon>
    </lineage>
</organism>
<dbReference type="PANTHER" id="PTHR43308:SF5">
    <property type="entry name" value="S-LAYER PROTEIN _ PEPTIDOGLYCAN ENDO-BETA-N-ACETYLGLUCOSAMINIDASE"/>
    <property type="match status" value="1"/>
</dbReference>
<feature type="domain" description="SLH" evidence="1">
    <location>
        <begin position="61"/>
        <end position="121"/>
    </location>
</feature>
<reference evidence="2 3" key="1">
    <citation type="journal article" date="2024" name="Front. Microbiol.">
        <title>Transcriptomic insights into the dominance of two phototrophs throughout the water column of a tropical hypersaline-alkaline crater lake (Dziani Dzaha, Mayotte).</title>
        <authorList>
            <person name="Duperron S."/>
            <person name="Halary S."/>
            <person name="Bouly J.-P."/>
            <person name="Roussel T."/>
            <person name="Hugoni M."/>
            <person name="Bruto M."/>
            <person name="Oger P."/>
            <person name="Duval C."/>
            <person name="Woo A."/>
            <person name="Jezequiel D."/>
            <person name="Ader M."/>
            <person name="Leboulanger C."/>
            <person name="Agogue H."/>
            <person name="Grossi V."/>
            <person name="Trousselier M."/>
            <person name="Bernard C."/>
        </authorList>
    </citation>
    <scope>NUCLEOTIDE SEQUENCE [LARGE SCALE GENOMIC DNA]</scope>
    <source>
        <strain evidence="2 3">PMC 851.14</strain>
    </source>
</reference>
<accession>A0ABU9ES04</accession>
<keyword evidence="3" id="KW-1185">Reference proteome</keyword>
<dbReference type="InterPro" id="IPR051465">
    <property type="entry name" value="Cell_Envelope_Struct_Comp"/>
</dbReference>
<dbReference type="PANTHER" id="PTHR43308">
    <property type="entry name" value="OUTER MEMBRANE PROTEIN ALPHA-RELATED"/>
    <property type="match status" value="1"/>
</dbReference>
<dbReference type="EMBL" id="JBBWYZ010000026">
    <property type="protein sequence ID" value="MEK9514744.1"/>
    <property type="molecule type" value="Genomic_DNA"/>
</dbReference>
<dbReference type="InterPro" id="IPR001119">
    <property type="entry name" value="SLH_dom"/>
</dbReference>
<dbReference type="Proteomes" id="UP001387447">
    <property type="component" value="Unassembled WGS sequence"/>
</dbReference>
<sequence>MQSDIENNWGIQAINLLVNINIILGYPDGTFRPNAPVTRAEFATLMCRMFDDAPIIQEAIAYKDVADNYWAKSNIEQATRRGFLACYPDGTFRPQQPIPRVQALIVLAAHLQHRIPENPEEILTQYFDDAAAIPNYARERIAAGAIENLVVNYP</sequence>
<feature type="domain" description="SLH" evidence="1">
    <location>
        <begin position="1"/>
        <end position="60"/>
    </location>
</feature>
<protein>
    <submittedName>
        <fullName evidence="2">S-layer homology domain-containing protein</fullName>
    </submittedName>
</protein>
<dbReference type="PROSITE" id="PS51272">
    <property type="entry name" value="SLH"/>
    <property type="match status" value="2"/>
</dbReference>